<dbReference type="RefSeq" id="XP_018077798.1">
    <property type="nucleotide sequence ID" value="XM_018218088.1"/>
</dbReference>
<dbReference type="Pfam" id="PF08170">
    <property type="entry name" value="POPLD"/>
    <property type="match status" value="1"/>
</dbReference>
<dbReference type="Pfam" id="PF22770">
    <property type="entry name" value="POP1_C"/>
    <property type="match status" value="1"/>
</dbReference>
<dbReference type="KEGG" id="psco:LY89DRAFT_713899"/>
<evidence type="ECO:0000256" key="3">
    <source>
        <dbReference type="ARBA" id="ARBA00023242"/>
    </source>
</evidence>
<name>A0A194XTB1_MOLSC</name>
<dbReference type="PANTHER" id="PTHR22731">
    <property type="entry name" value="RIBONUCLEASES P/MRP PROTEIN SUBUNIT POP1"/>
    <property type="match status" value="1"/>
</dbReference>
<keyword evidence="3" id="KW-0539">Nucleus</keyword>
<dbReference type="PROSITE" id="PS50297">
    <property type="entry name" value="ANK_REP_REGION"/>
    <property type="match status" value="1"/>
</dbReference>
<protein>
    <submittedName>
        <fullName evidence="9">Uncharacterized protein</fullName>
    </submittedName>
</protein>
<dbReference type="Pfam" id="PF00023">
    <property type="entry name" value="Ank"/>
    <property type="match status" value="1"/>
</dbReference>
<evidence type="ECO:0000313" key="9">
    <source>
        <dbReference type="EMBL" id="KUJ23443.1"/>
    </source>
</evidence>
<accession>A0A194XTB1</accession>
<feature type="compositionally biased region" description="Polar residues" evidence="5">
    <location>
        <begin position="1107"/>
        <end position="1129"/>
    </location>
</feature>
<dbReference type="EMBL" id="KQ947405">
    <property type="protein sequence ID" value="KUJ23443.1"/>
    <property type="molecule type" value="Genomic_DNA"/>
</dbReference>
<dbReference type="PANTHER" id="PTHR22731:SF3">
    <property type="entry name" value="RIBONUCLEASES P_MRP PROTEIN SUBUNIT POP1"/>
    <property type="match status" value="1"/>
</dbReference>
<keyword evidence="10" id="KW-1185">Reference proteome</keyword>
<dbReference type="InterPro" id="IPR039182">
    <property type="entry name" value="Pop1"/>
</dbReference>
<evidence type="ECO:0000256" key="1">
    <source>
        <dbReference type="ARBA" id="ARBA00004123"/>
    </source>
</evidence>
<reference evidence="9 10" key="1">
    <citation type="submission" date="2015-10" db="EMBL/GenBank/DDBJ databases">
        <title>Full genome of DAOMC 229536 Phialocephala scopiformis, a fungal endophyte of spruce producing the potent anti-insectan compound rugulosin.</title>
        <authorList>
            <consortium name="DOE Joint Genome Institute"/>
            <person name="Walker A.K."/>
            <person name="Frasz S.L."/>
            <person name="Seifert K.A."/>
            <person name="Miller J.D."/>
            <person name="Mondo S.J."/>
            <person name="Labutti K."/>
            <person name="Lipzen A."/>
            <person name="Dockter R."/>
            <person name="Kennedy M."/>
            <person name="Grigoriev I.V."/>
            <person name="Spatafora J.W."/>
        </authorList>
    </citation>
    <scope>NUCLEOTIDE SEQUENCE [LARGE SCALE GENOMIC DNA]</scope>
    <source>
        <strain evidence="9 10">CBS 120377</strain>
    </source>
</reference>
<evidence type="ECO:0000256" key="4">
    <source>
        <dbReference type="PROSITE-ProRule" id="PRU00023"/>
    </source>
</evidence>
<evidence type="ECO:0000259" key="7">
    <source>
        <dbReference type="Pfam" id="PF08170"/>
    </source>
</evidence>
<dbReference type="GeneID" id="28827814"/>
<dbReference type="FunCoup" id="A0A194XTB1">
    <property type="interactions" value="105"/>
</dbReference>
<dbReference type="OrthoDB" id="442863at2759"/>
<evidence type="ECO:0000256" key="5">
    <source>
        <dbReference type="SAM" id="MobiDB-lite"/>
    </source>
</evidence>
<feature type="region of interest" description="Disordered" evidence="5">
    <location>
        <begin position="1"/>
        <end position="45"/>
    </location>
</feature>
<keyword evidence="4" id="KW-0040">ANK repeat</keyword>
<gene>
    <name evidence="9" type="ORF">LY89DRAFT_713899</name>
</gene>
<dbReference type="Pfam" id="PF06978">
    <property type="entry name" value="POP1_N"/>
    <property type="match status" value="1"/>
</dbReference>
<dbReference type="PROSITE" id="PS50088">
    <property type="entry name" value="ANK_REPEAT"/>
    <property type="match status" value="1"/>
</dbReference>
<evidence type="ECO:0000259" key="8">
    <source>
        <dbReference type="Pfam" id="PF22770"/>
    </source>
</evidence>
<dbReference type="SMART" id="SM00248">
    <property type="entry name" value="ANK"/>
    <property type="match status" value="2"/>
</dbReference>
<dbReference type="InterPro" id="IPR002110">
    <property type="entry name" value="Ankyrin_rpt"/>
</dbReference>
<dbReference type="GO" id="GO:0001682">
    <property type="term" value="P:tRNA 5'-leader removal"/>
    <property type="evidence" value="ECO:0007669"/>
    <property type="project" value="InterPro"/>
</dbReference>
<feature type="domain" description="POP1 C-terminal" evidence="8">
    <location>
        <begin position="717"/>
        <end position="854"/>
    </location>
</feature>
<dbReference type="InterPro" id="IPR009723">
    <property type="entry name" value="Pop1_N"/>
</dbReference>
<feature type="compositionally biased region" description="Basic and acidic residues" evidence="5">
    <location>
        <begin position="137"/>
        <end position="147"/>
    </location>
</feature>
<dbReference type="InterPro" id="IPR055079">
    <property type="entry name" value="POP1_C"/>
</dbReference>
<dbReference type="InterPro" id="IPR012590">
    <property type="entry name" value="POPLD_dom"/>
</dbReference>
<dbReference type="Proteomes" id="UP000070700">
    <property type="component" value="Unassembled WGS sequence"/>
</dbReference>
<sequence length="1628" mass="182725">MPPKKHLAVSAASNVAKKRKSPPQSSSDGYRPATKRGVKRVKLSDARSIMTQTADSALKNGELDLQSFLKAREFEIKALQNGMQKAKSSLTTRAFQSVPRDMRRRTASHNVKRVPKRLQNKAAREMREDNTPTVRASKREPKNSRGRLRAETAKKLGILAEKKRALKARDPTKAAGVQTRAARPKLRKDMLNDPPKPKSKFRKRQIHKTWLPTHMWHAKRATMTGPKDPLWRFAIPLTPTQKSYRPTHRASVARGAVGWDMSYMSTIGLEGPSLSLEKLLRSVGVVEPGLWDEKATKWRLGKRSWSGWLSREVKDQSILIGPSTILWCPQESRDPCEDIEKEPKKPAMRRVFIRIHPSIFLETWTEVLRLSKLQRPVVHVEDLRFEIGSIEITGPGSTEALLGILHPYHDSDDNQDIHGQTFRTLAGVTNPGSLPLNSILSFPIMDPRLRYPPRPIKLPSVNDEHASFSLLEQLSTWPIDASTGSSALFDRDARFKATRLPSQKSINRRKALAPPGTYPSKVVNDSPIPTMLLTSRASSLAAQGSWTLLVPWKCVLPIWYGLMHYPLSTGGNPRFGGLEEAQQVCFEQGVPWFPSDYPATQAGFAWEAEQRLKRHKDWAKRPKGKRIEWTSLDLGAGRKGEIGRGWACDFEKIIGIEPLPDNDLSNITTTTQDTSKVSEVKTQSKAIEVPIKHMSRKDFTSLISSRDAEPQSTNSVATIRITFLSRGVATPCARIYRLPSSSPSSSDLDLSPPDTQPATTREAWLSLLPQTTNSKPLPKTKGQKLGRIPLDAPLPQRVRLLAQSLLQNPPLQYPADKNGDDHLLVPNEEDLIGFVTTGEFNLAEGKGVAVGSIVRQVKPTLILARPLDFKCCDIKTKSMMHAIVTPMDFSDMIGKEAFMDGLSGAASAFAVVSLAAQVAGGVQKLCNFWETVQDGPRNVSCIVKDLEVVSNVLDDIRQEMLSQNEMPYSRSVAATHGALESCQGRVAALDALIDGFQPGFSTHKRNFKKWAALKASWKGDRLRKFQETLKDVKTTLLLARQNSIARTLGIREHQHRHDLEVLAHGMRLLLTQNDPAMTAMVSRSTIECQEHIDQLKQECHIMSTRVRSSAQNGVRGSTSTSYAPANSAVNPRPDTRLKTLAENMLIVSTSKINFRIESRNIRFEVPFAITNFLGSLLIYNSIYKRASTNLSAENSKVEEGDDETRIGCATQTTVVVHPSWWLSTMGIIWGIQIVLSKSFRGLDCSLRTYFAVPDDSLVFQVCQSGDVAALQELFKSRKASPWDTDSRGYTPLFFAARARQLEICHILINQGADVRARNLMGDAGQTSCREHVDILRLFVDHLDFSDHVNCSGIWGLRRLLMIARCSHISCSHSLDSPLAFLWAFPLLRDDISFKIPAMGRGIAQLLTQAMWLDNVEVLSQIVRAVGDVNSRQILAWFSPAHNLVTSRTGYGIRRTPKSNRFLISQGLDLHLVMDETFEVNQKREHRYDDTPLSRAMRNSESFFLFRELLQDMNISFEDFVEDELRCYPLVRSGWTRTTLLRLFNLEYTPLVMPAITCRTCELSDIATESTWLSLLERLKSMPEAIYNAQEVSLERERKIVDYSDITKIQCCQTTEAHGEEDSMFLFSF</sequence>
<evidence type="ECO:0000313" key="10">
    <source>
        <dbReference type="Proteomes" id="UP000070700"/>
    </source>
</evidence>
<keyword evidence="2" id="KW-0819">tRNA processing</keyword>
<dbReference type="GO" id="GO:0000172">
    <property type="term" value="C:ribonuclease MRP complex"/>
    <property type="evidence" value="ECO:0007669"/>
    <property type="project" value="InterPro"/>
</dbReference>
<feature type="region of interest" description="Disordered" evidence="5">
    <location>
        <begin position="1107"/>
        <end position="1133"/>
    </location>
</feature>
<organism evidence="9 10">
    <name type="scientific">Mollisia scopiformis</name>
    <name type="common">Conifer needle endophyte fungus</name>
    <name type="synonym">Phialocephala scopiformis</name>
    <dbReference type="NCBI Taxonomy" id="149040"/>
    <lineage>
        <taxon>Eukaryota</taxon>
        <taxon>Fungi</taxon>
        <taxon>Dikarya</taxon>
        <taxon>Ascomycota</taxon>
        <taxon>Pezizomycotina</taxon>
        <taxon>Leotiomycetes</taxon>
        <taxon>Helotiales</taxon>
        <taxon>Mollisiaceae</taxon>
        <taxon>Mollisia</taxon>
    </lineage>
</organism>
<feature type="domain" description="Pop1 N-terminal" evidence="6">
    <location>
        <begin position="68"/>
        <end position="271"/>
    </location>
</feature>
<comment type="subcellular location">
    <subcellularLocation>
        <location evidence="1">Nucleus</location>
    </subcellularLocation>
</comment>
<dbReference type="GO" id="GO:0005655">
    <property type="term" value="C:nucleolar ribonuclease P complex"/>
    <property type="evidence" value="ECO:0007669"/>
    <property type="project" value="InterPro"/>
</dbReference>
<dbReference type="InterPro" id="IPR036770">
    <property type="entry name" value="Ankyrin_rpt-contain_sf"/>
</dbReference>
<dbReference type="Gene3D" id="1.25.40.20">
    <property type="entry name" value="Ankyrin repeat-containing domain"/>
    <property type="match status" value="1"/>
</dbReference>
<dbReference type="STRING" id="149040.A0A194XTB1"/>
<dbReference type="SUPFAM" id="SSF48403">
    <property type="entry name" value="Ankyrin repeat"/>
    <property type="match status" value="1"/>
</dbReference>
<feature type="repeat" description="ANK" evidence="4">
    <location>
        <begin position="1287"/>
        <end position="1319"/>
    </location>
</feature>
<proteinExistence type="predicted"/>
<evidence type="ECO:0000256" key="2">
    <source>
        <dbReference type="ARBA" id="ARBA00022694"/>
    </source>
</evidence>
<dbReference type="InParanoid" id="A0A194XTB1"/>
<feature type="domain" description="POPLD" evidence="7">
    <location>
        <begin position="545"/>
        <end position="650"/>
    </location>
</feature>
<feature type="region of interest" description="Disordered" evidence="5">
    <location>
        <begin position="121"/>
        <end position="147"/>
    </location>
</feature>
<evidence type="ECO:0000259" key="6">
    <source>
        <dbReference type="Pfam" id="PF06978"/>
    </source>
</evidence>